<sequence length="232" mass="25225">MSILDKLTNMLLNVANHVPVGLFTFIASFVEEVIAPIPSPIVMTAAGSIAGAQNKAFIFLFWLAFLGGMGKLIGAAILYVASAKAEDFVLTRFGKFIGVSRSEVEAFGQHFGKGKKDFIVIMFSRLIPIVPTAPVSILAGLSKLDFKNYMVSSFVGYLGRNMIYLYIGYVGAESYVNGFDSMESIVQLMIALVLGVIVLFYFYKRKKKGSASFLSKFSGVGKESATKDSSKK</sequence>
<keyword evidence="4 6" id="KW-1133">Transmembrane helix</keyword>
<dbReference type="Pfam" id="PF09335">
    <property type="entry name" value="VTT_dom"/>
    <property type="match status" value="1"/>
</dbReference>
<gene>
    <name evidence="8" type="ORF">KDA10_00995</name>
</gene>
<keyword evidence="5 6" id="KW-0472">Membrane</keyword>
<evidence type="ECO:0000259" key="7">
    <source>
        <dbReference type="Pfam" id="PF09335"/>
    </source>
</evidence>
<comment type="caution">
    <text evidence="8">The sequence shown here is derived from an EMBL/GenBank/DDBJ whole genome shotgun (WGS) entry which is preliminary data.</text>
</comment>
<reference evidence="8" key="2">
    <citation type="journal article" date="2021" name="Microbiome">
        <title>Successional dynamics and alternative stable states in a saline activated sludge microbial community over 9 years.</title>
        <authorList>
            <person name="Wang Y."/>
            <person name="Ye J."/>
            <person name="Ju F."/>
            <person name="Liu L."/>
            <person name="Boyd J.A."/>
            <person name="Deng Y."/>
            <person name="Parks D.H."/>
            <person name="Jiang X."/>
            <person name="Yin X."/>
            <person name="Woodcroft B.J."/>
            <person name="Tyson G.W."/>
            <person name="Hugenholtz P."/>
            <person name="Polz M.F."/>
            <person name="Zhang T."/>
        </authorList>
    </citation>
    <scope>NUCLEOTIDE SEQUENCE</scope>
    <source>
        <strain evidence="8">HKST-UBA80</strain>
    </source>
</reference>
<evidence type="ECO:0000256" key="1">
    <source>
        <dbReference type="ARBA" id="ARBA00004651"/>
    </source>
</evidence>
<evidence type="ECO:0000313" key="8">
    <source>
        <dbReference type="EMBL" id="MCA9301929.1"/>
    </source>
</evidence>
<evidence type="ECO:0000256" key="4">
    <source>
        <dbReference type="ARBA" id="ARBA00022989"/>
    </source>
</evidence>
<evidence type="ECO:0000256" key="5">
    <source>
        <dbReference type="ARBA" id="ARBA00023136"/>
    </source>
</evidence>
<comment type="subcellular location">
    <subcellularLocation>
        <location evidence="1">Cell membrane</location>
        <topology evidence="1">Multi-pass membrane protein</topology>
    </subcellularLocation>
</comment>
<accession>A0A955E0V8</accession>
<feature type="transmembrane region" description="Helical" evidence="6">
    <location>
        <begin position="20"/>
        <end position="45"/>
    </location>
</feature>
<proteinExistence type="predicted"/>
<dbReference type="PANTHER" id="PTHR42709">
    <property type="entry name" value="ALKALINE PHOSPHATASE LIKE PROTEIN"/>
    <property type="match status" value="1"/>
</dbReference>
<dbReference type="AlphaFoldDB" id="A0A955E0V8"/>
<dbReference type="InterPro" id="IPR032816">
    <property type="entry name" value="VTT_dom"/>
</dbReference>
<keyword evidence="2" id="KW-1003">Cell membrane</keyword>
<feature type="transmembrane region" description="Helical" evidence="6">
    <location>
        <begin position="118"/>
        <end position="142"/>
    </location>
</feature>
<dbReference type="EMBL" id="JAGQNY010000003">
    <property type="protein sequence ID" value="MCA9301929.1"/>
    <property type="molecule type" value="Genomic_DNA"/>
</dbReference>
<evidence type="ECO:0000313" key="9">
    <source>
        <dbReference type="Proteomes" id="UP000714817"/>
    </source>
</evidence>
<protein>
    <submittedName>
        <fullName evidence="8">VTT domain-containing protein</fullName>
    </submittedName>
</protein>
<evidence type="ECO:0000256" key="2">
    <source>
        <dbReference type="ARBA" id="ARBA00022475"/>
    </source>
</evidence>
<feature type="domain" description="VTT" evidence="7">
    <location>
        <begin position="37"/>
        <end position="169"/>
    </location>
</feature>
<dbReference type="Proteomes" id="UP000714817">
    <property type="component" value="Unassembled WGS sequence"/>
</dbReference>
<feature type="transmembrane region" description="Helical" evidence="6">
    <location>
        <begin position="57"/>
        <end position="81"/>
    </location>
</feature>
<reference evidence="8" key="1">
    <citation type="submission" date="2020-04" db="EMBL/GenBank/DDBJ databases">
        <authorList>
            <person name="Zhang T."/>
        </authorList>
    </citation>
    <scope>NUCLEOTIDE SEQUENCE</scope>
    <source>
        <strain evidence="8">HKST-UBA80</strain>
    </source>
</reference>
<name>A0A955E0V8_UNCKA</name>
<evidence type="ECO:0000256" key="3">
    <source>
        <dbReference type="ARBA" id="ARBA00022692"/>
    </source>
</evidence>
<feature type="transmembrane region" description="Helical" evidence="6">
    <location>
        <begin position="154"/>
        <end position="172"/>
    </location>
</feature>
<dbReference type="GO" id="GO:0005886">
    <property type="term" value="C:plasma membrane"/>
    <property type="evidence" value="ECO:0007669"/>
    <property type="project" value="UniProtKB-SubCell"/>
</dbReference>
<evidence type="ECO:0000256" key="6">
    <source>
        <dbReference type="SAM" id="Phobius"/>
    </source>
</evidence>
<dbReference type="InterPro" id="IPR051311">
    <property type="entry name" value="DedA_domain"/>
</dbReference>
<keyword evidence="3 6" id="KW-0812">Transmembrane</keyword>
<dbReference type="PANTHER" id="PTHR42709:SF6">
    <property type="entry name" value="UNDECAPRENYL PHOSPHATE TRANSPORTER A"/>
    <property type="match status" value="1"/>
</dbReference>
<feature type="transmembrane region" description="Helical" evidence="6">
    <location>
        <begin position="184"/>
        <end position="203"/>
    </location>
</feature>
<organism evidence="8 9">
    <name type="scientific">candidate division WWE3 bacterium</name>
    <dbReference type="NCBI Taxonomy" id="2053526"/>
    <lineage>
        <taxon>Bacteria</taxon>
        <taxon>Katanobacteria</taxon>
    </lineage>
</organism>